<keyword evidence="2" id="KW-1133">Transmembrane helix</keyword>
<proteinExistence type="predicted"/>
<evidence type="ECO:0000313" key="3">
    <source>
        <dbReference type="EMBL" id="GAA1536578.1"/>
    </source>
</evidence>
<evidence type="ECO:0000313" key="4">
    <source>
        <dbReference type="Proteomes" id="UP001501470"/>
    </source>
</evidence>
<sequence length="358" mass="37613">MSPAERRRDRPEGQDQGGPTMTDLERRYARWTALFYPAGYRRERGSELVDTYLSLAAPDRKRPSAADVADLAVGGLRQHLRVAQGLGPGFRLAGVLALATLAAFATGWAIFEAVVPWAPWFPYRGPFLSSLGVPVWAAWLLAVVVHVVAPGRWFRWAVGLAVLVTAGSVVLAAMPTGMHRPPLLVLLPQVVLGVVALGAAGPQPRWVRLIPLAAAAASVPVAASTAPRFVFFGGFYYAAAPTALPAAAVTLLIVGALLAFGLAARHDYRGVWALLILLTPIGMLALNSLGAMLDDSGAGRPVTPPWSSMVAASVLVLMVGLVSMPLAIAARGRLSSGGRPFHTDAGRCPTCGARSEPA</sequence>
<name>A0ABP4M3U9_9ACTN</name>
<accession>A0ABP4M3U9</accession>
<evidence type="ECO:0000256" key="1">
    <source>
        <dbReference type="SAM" id="MobiDB-lite"/>
    </source>
</evidence>
<feature type="transmembrane region" description="Helical" evidence="2">
    <location>
        <begin position="243"/>
        <end position="264"/>
    </location>
</feature>
<organism evidence="3 4">
    <name type="scientific">Dactylosporangium maewongense</name>
    <dbReference type="NCBI Taxonomy" id="634393"/>
    <lineage>
        <taxon>Bacteria</taxon>
        <taxon>Bacillati</taxon>
        <taxon>Actinomycetota</taxon>
        <taxon>Actinomycetes</taxon>
        <taxon>Micromonosporales</taxon>
        <taxon>Micromonosporaceae</taxon>
        <taxon>Dactylosporangium</taxon>
    </lineage>
</organism>
<feature type="transmembrane region" description="Helical" evidence="2">
    <location>
        <begin position="156"/>
        <end position="177"/>
    </location>
</feature>
<keyword evidence="2" id="KW-0472">Membrane</keyword>
<feature type="transmembrane region" description="Helical" evidence="2">
    <location>
        <begin position="90"/>
        <end position="111"/>
    </location>
</feature>
<keyword evidence="4" id="KW-1185">Reference proteome</keyword>
<dbReference type="EMBL" id="BAAAQD010000013">
    <property type="protein sequence ID" value="GAA1536578.1"/>
    <property type="molecule type" value="Genomic_DNA"/>
</dbReference>
<feature type="compositionally biased region" description="Basic and acidic residues" evidence="1">
    <location>
        <begin position="1"/>
        <end position="13"/>
    </location>
</feature>
<feature type="region of interest" description="Disordered" evidence="1">
    <location>
        <begin position="1"/>
        <end position="22"/>
    </location>
</feature>
<keyword evidence="2" id="KW-0812">Transmembrane</keyword>
<feature type="transmembrane region" description="Helical" evidence="2">
    <location>
        <begin position="183"/>
        <end position="200"/>
    </location>
</feature>
<feature type="transmembrane region" description="Helical" evidence="2">
    <location>
        <begin position="212"/>
        <end position="237"/>
    </location>
</feature>
<feature type="transmembrane region" description="Helical" evidence="2">
    <location>
        <begin position="131"/>
        <end position="149"/>
    </location>
</feature>
<evidence type="ECO:0000256" key="2">
    <source>
        <dbReference type="SAM" id="Phobius"/>
    </source>
</evidence>
<feature type="transmembrane region" description="Helical" evidence="2">
    <location>
        <begin position="271"/>
        <end position="289"/>
    </location>
</feature>
<gene>
    <name evidence="3" type="ORF">GCM10009827_063980</name>
</gene>
<protein>
    <recommendedName>
        <fullName evidence="5">Integral membrane protein</fullName>
    </recommendedName>
</protein>
<reference evidence="4" key="1">
    <citation type="journal article" date="2019" name="Int. J. Syst. Evol. Microbiol.">
        <title>The Global Catalogue of Microorganisms (GCM) 10K type strain sequencing project: providing services to taxonomists for standard genome sequencing and annotation.</title>
        <authorList>
            <consortium name="The Broad Institute Genomics Platform"/>
            <consortium name="The Broad Institute Genome Sequencing Center for Infectious Disease"/>
            <person name="Wu L."/>
            <person name="Ma J."/>
        </authorList>
    </citation>
    <scope>NUCLEOTIDE SEQUENCE [LARGE SCALE GENOMIC DNA]</scope>
    <source>
        <strain evidence="4">JCM 15933</strain>
    </source>
</reference>
<feature type="transmembrane region" description="Helical" evidence="2">
    <location>
        <begin position="309"/>
        <end position="330"/>
    </location>
</feature>
<evidence type="ECO:0008006" key="5">
    <source>
        <dbReference type="Google" id="ProtNLM"/>
    </source>
</evidence>
<dbReference type="Proteomes" id="UP001501470">
    <property type="component" value="Unassembled WGS sequence"/>
</dbReference>
<comment type="caution">
    <text evidence="3">The sequence shown here is derived from an EMBL/GenBank/DDBJ whole genome shotgun (WGS) entry which is preliminary data.</text>
</comment>